<dbReference type="AlphaFoldDB" id="A0A0L6W038"/>
<dbReference type="Gene3D" id="3.40.50.410">
    <property type="entry name" value="von Willebrand factor, type A domain"/>
    <property type="match status" value="1"/>
</dbReference>
<dbReference type="EMBL" id="LGTE01000022">
    <property type="protein sequence ID" value="KNZ68778.1"/>
    <property type="molecule type" value="Genomic_DNA"/>
</dbReference>
<evidence type="ECO:0000313" key="2">
    <source>
        <dbReference type="EMBL" id="KNZ68778.1"/>
    </source>
</evidence>
<reference evidence="3" key="1">
    <citation type="submission" date="2015-07" db="EMBL/GenBank/DDBJ databases">
        <title>Complete Genome of Thermincola ferriacetica strain Z-0001T.</title>
        <authorList>
            <person name="Lusk B."/>
            <person name="Badalamenti J.P."/>
            <person name="Parameswaran P."/>
            <person name="Bond D.R."/>
            <person name="Torres C.I."/>
        </authorList>
    </citation>
    <scope>NUCLEOTIDE SEQUENCE [LARGE SCALE GENOMIC DNA]</scope>
    <source>
        <strain evidence="3">Z-0001</strain>
    </source>
</reference>
<dbReference type="InterPro" id="IPR002035">
    <property type="entry name" value="VWF_A"/>
</dbReference>
<dbReference type="Pfam" id="PF00092">
    <property type="entry name" value="VWA"/>
    <property type="match status" value="1"/>
</dbReference>
<name>A0A0L6W038_9FIRM</name>
<comment type="caution">
    <text evidence="2">The sequence shown here is derived from an EMBL/GenBank/DDBJ whole genome shotgun (WGS) entry which is preliminary data.</text>
</comment>
<evidence type="ECO:0000259" key="1">
    <source>
        <dbReference type="SMART" id="SM00327"/>
    </source>
</evidence>
<feature type="domain" description="VWFA" evidence="1">
    <location>
        <begin position="119"/>
        <end position="275"/>
    </location>
</feature>
<dbReference type="CDD" id="cd00198">
    <property type="entry name" value="vWFA"/>
    <property type="match status" value="1"/>
</dbReference>
<organism evidence="2 3">
    <name type="scientific">Thermincola ferriacetica</name>
    <dbReference type="NCBI Taxonomy" id="281456"/>
    <lineage>
        <taxon>Bacteria</taxon>
        <taxon>Bacillati</taxon>
        <taxon>Bacillota</taxon>
        <taxon>Clostridia</taxon>
        <taxon>Eubacteriales</taxon>
        <taxon>Thermincolaceae</taxon>
        <taxon>Thermincola</taxon>
    </lineage>
</organism>
<dbReference type="RefSeq" id="WP_052218685.1">
    <property type="nucleotide sequence ID" value="NZ_LGTE01000022.1"/>
</dbReference>
<proteinExistence type="predicted"/>
<gene>
    <name evidence="2" type="ORF">Tfer_2657</name>
</gene>
<evidence type="ECO:0000313" key="3">
    <source>
        <dbReference type="Proteomes" id="UP000037175"/>
    </source>
</evidence>
<protein>
    <submittedName>
        <fullName evidence="2">von Willebrand factor A</fullName>
    </submittedName>
</protein>
<dbReference type="SUPFAM" id="SSF53300">
    <property type="entry name" value="vWA-like"/>
    <property type="match status" value="1"/>
</dbReference>
<dbReference type="Proteomes" id="UP000037175">
    <property type="component" value="Unassembled WGS sequence"/>
</dbReference>
<sequence>MAGYREGPYHYRIAQYLNTHPGDLQEFVETANSLDDFAKVFDMLKPRVRALAVKFASRIITKTAKQIADTGYRSGKLKIVKGFPETGEIDLDRSLEYFMDEPERGILDNLATYNRLREKSAFVIMIDHSYSMRGLKIVLAAITAATIAYHFKTDFSVLAFSNKVKVLKAINHMTGPEKVVEQLFDLKLQGDTNVRLALEEGLKQVSDFAEKKGLILTDGSWNTGGNPLDMAAKYDKLNVIGFPPANPDKVKLLSNRGKGEFAFVETEKQIANAIIKCLN</sequence>
<accession>A0A0L6W038</accession>
<dbReference type="SMART" id="SM00327">
    <property type="entry name" value="VWA"/>
    <property type="match status" value="1"/>
</dbReference>
<keyword evidence="3" id="KW-1185">Reference proteome</keyword>
<dbReference type="InterPro" id="IPR036465">
    <property type="entry name" value="vWFA_dom_sf"/>
</dbReference>